<dbReference type="PROSITE" id="PS50110">
    <property type="entry name" value="RESPONSE_REGULATORY"/>
    <property type="match status" value="1"/>
</dbReference>
<keyword evidence="7" id="KW-0808">Transferase</keyword>
<evidence type="ECO:0000256" key="16">
    <source>
        <dbReference type="PROSITE-ProRule" id="PRU00169"/>
    </source>
</evidence>
<accession>A0A0C2NNA4</accession>
<dbReference type="AlphaFoldDB" id="A0A0C2NNA4"/>
<evidence type="ECO:0000256" key="5">
    <source>
        <dbReference type="ARBA" id="ARBA00022519"/>
    </source>
</evidence>
<evidence type="ECO:0000256" key="15">
    <source>
        <dbReference type="PROSITE-ProRule" id="PRU00110"/>
    </source>
</evidence>
<evidence type="ECO:0000256" key="13">
    <source>
        <dbReference type="ARBA" id="ARBA00023012"/>
    </source>
</evidence>
<dbReference type="OrthoDB" id="9810730at2"/>
<evidence type="ECO:0000313" key="22">
    <source>
        <dbReference type="Proteomes" id="UP000031672"/>
    </source>
</evidence>
<dbReference type="GO" id="GO:0005886">
    <property type="term" value="C:plasma membrane"/>
    <property type="evidence" value="ECO:0007669"/>
    <property type="project" value="UniProtKB-SubCell"/>
</dbReference>
<keyword evidence="10" id="KW-0378">Hydrolase</keyword>
<dbReference type="InterPro" id="IPR036641">
    <property type="entry name" value="HPT_dom_sf"/>
</dbReference>
<dbReference type="EMBL" id="JTKH01000003">
    <property type="protein sequence ID" value="KII82023.1"/>
    <property type="molecule type" value="Genomic_DNA"/>
</dbReference>
<dbReference type="PRINTS" id="PR00344">
    <property type="entry name" value="BCTRLSENSOR"/>
</dbReference>
<dbReference type="PROSITE" id="PS50894">
    <property type="entry name" value="HPT"/>
    <property type="match status" value="1"/>
</dbReference>
<dbReference type="Pfam" id="PF00072">
    <property type="entry name" value="Response_reg"/>
    <property type="match status" value="1"/>
</dbReference>
<evidence type="ECO:0000256" key="1">
    <source>
        <dbReference type="ARBA" id="ARBA00000085"/>
    </source>
</evidence>
<dbReference type="InterPro" id="IPR036890">
    <property type="entry name" value="HATPase_C_sf"/>
</dbReference>
<comment type="subcellular location">
    <subcellularLocation>
        <location evidence="2">Cell inner membrane</location>
        <topology evidence="2">Multi-pass membrane protein</topology>
    </subcellularLocation>
</comment>
<sequence>MNSQKVTILFFSSVIIALFTLAYMSYKNSRHIEGILTEVTHVGHKLLGHRDSILNYQYQESRQHFKFTQQITDIEKEAKQMLLDGQKSPWPSISQNIKKANSELTQFDEKLRQSTSMLDMLVGIQVARKYAYLTLESLFQETLTNRGSSDLEWHFIDFMNQHLLNENIAHPQIKQFAVQLRLIDKRRIPLRKELLDEHNYEFIEQTEMQIRDLSHRELNNALSYCLVAGSLLIFMFAIQGYLRFVHLKALNQEMASISEKAVNAAKAKSQFLATMSHELRTPMNGVLGIAQIIAGETKENATQKNINIILNSGQHLMTVLNDILDFSKIEENKLELEAVNFHLNQVLDPVISAITPLAEEKNLQLNVDNATPSHMFFIGDSARLRQIMFNLAGNAIKFTSSGTITIKASVDNQTPANLVLSVADTGIGIPEHKHDAIFSSFEQADASTTREFGGSGLGLAIVKKLTELMQGKITLTSTEHVGSTFTLTLPLPIGEKEIMATQTQVPAPQARLRPLKILLAEDNRVNAIVAKGFCSKLGHHVEIAENGKIATQKAANNHYDLILMDNHMPEMNGIEATHYLRHTLGLKTLIFAYTADVFREAHDNFITAGADHVLTKPLQKESFYDAINNFSHRIEQEKDVNPVDSNVVYLHRENVRDLRLTEEELSKSALLREVKEDTDVYHSLVHSLVEDFEKNIDELIEGFDAADIEQLGQTLHCLKGIALNLQLDHLATLTIEIEQQVRANKIPSIENFQKLINRLSVNVHQGKRVIETTPDVDAQNG</sequence>
<keyword evidence="22" id="KW-1185">Reference proteome</keyword>
<dbReference type="PANTHER" id="PTHR43047:SF78">
    <property type="entry name" value="SENSORY_REGULATORY PROTEIN RPFC"/>
    <property type="match status" value="1"/>
</dbReference>
<dbReference type="SUPFAM" id="SSF47384">
    <property type="entry name" value="Homodimeric domain of signal transducing histidine kinase"/>
    <property type="match status" value="1"/>
</dbReference>
<evidence type="ECO:0000256" key="8">
    <source>
        <dbReference type="ARBA" id="ARBA00022692"/>
    </source>
</evidence>
<dbReference type="Gene3D" id="1.20.120.160">
    <property type="entry name" value="HPT domain"/>
    <property type="match status" value="1"/>
</dbReference>
<dbReference type="CDD" id="cd16922">
    <property type="entry name" value="HATPase_EvgS-ArcB-TorS-like"/>
    <property type="match status" value="1"/>
</dbReference>
<dbReference type="GO" id="GO:0016787">
    <property type="term" value="F:hydrolase activity"/>
    <property type="evidence" value="ECO:0007669"/>
    <property type="project" value="UniProtKB-KW"/>
</dbReference>
<keyword evidence="9 21" id="KW-0418">Kinase</keyword>
<dbReference type="Gene3D" id="3.30.565.10">
    <property type="entry name" value="Histidine kinase-like ATPase, C-terminal domain"/>
    <property type="match status" value="1"/>
</dbReference>
<dbReference type="FunFam" id="3.30.565.10:FF:000010">
    <property type="entry name" value="Sensor histidine kinase RcsC"/>
    <property type="match status" value="1"/>
</dbReference>
<dbReference type="STRING" id="1461322.OJ16_02225"/>
<dbReference type="Gene3D" id="1.10.287.130">
    <property type="match status" value="1"/>
</dbReference>
<feature type="modified residue" description="4-aspartylphosphate" evidence="16">
    <location>
        <position position="565"/>
    </location>
</feature>
<feature type="transmembrane region" description="Helical" evidence="17">
    <location>
        <begin position="6"/>
        <end position="26"/>
    </location>
</feature>
<name>A0A0C2NNA4_9VIBR</name>
<evidence type="ECO:0000256" key="10">
    <source>
        <dbReference type="ARBA" id="ARBA00022801"/>
    </source>
</evidence>
<evidence type="ECO:0000256" key="6">
    <source>
        <dbReference type="ARBA" id="ARBA00022553"/>
    </source>
</evidence>
<evidence type="ECO:0000259" key="20">
    <source>
        <dbReference type="PROSITE" id="PS50894"/>
    </source>
</evidence>
<dbReference type="SUPFAM" id="SSF55874">
    <property type="entry name" value="ATPase domain of HSP90 chaperone/DNA topoisomerase II/histidine kinase"/>
    <property type="match status" value="1"/>
</dbReference>
<dbReference type="InterPro" id="IPR003594">
    <property type="entry name" value="HATPase_dom"/>
</dbReference>
<dbReference type="RefSeq" id="WP_040986914.1">
    <property type="nucleotide sequence ID" value="NZ_JTKH01000003.1"/>
</dbReference>
<evidence type="ECO:0000256" key="2">
    <source>
        <dbReference type="ARBA" id="ARBA00004429"/>
    </source>
</evidence>
<organism evidence="21 22">
    <name type="scientific">Vibrio renipiscarius</name>
    <dbReference type="NCBI Taxonomy" id="1461322"/>
    <lineage>
        <taxon>Bacteria</taxon>
        <taxon>Pseudomonadati</taxon>
        <taxon>Pseudomonadota</taxon>
        <taxon>Gammaproteobacteria</taxon>
        <taxon>Vibrionales</taxon>
        <taxon>Vibrionaceae</taxon>
        <taxon>Vibrio</taxon>
    </lineage>
</organism>
<dbReference type="GO" id="GO:0000155">
    <property type="term" value="F:phosphorelay sensor kinase activity"/>
    <property type="evidence" value="ECO:0007669"/>
    <property type="project" value="InterPro"/>
</dbReference>
<feature type="transmembrane region" description="Helical" evidence="17">
    <location>
        <begin position="221"/>
        <end position="242"/>
    </location>
</feature>
<feature type="domain" description="Histidine kinase" evidence="18">
    <location>
        <begin position="274"/>
        <end position="493"/>
    </location>
</feature>
<evidence type="ECO:0000259" key="19">
    <source>
        <dbReference type="PROSITE" id="PS50110"/>
    </source>
</evidence>
<dbReference type="InterPro" id="IPR005467">
    <property type="entry name" value="His_kinase_dom"/>
</dbReference>
<keyword evidence="11" id="KW-0547">Nucleotide-binding</keyword>
<accession>A0A0C2KI54</accession>
<keyword evidence="12 17" id="KW-1133">Transmembrane helix</keyword>
<feature type="domain" description="Response regulatory" evidence="19">
    <location>
        <begin position="516"/>
        <end position="631"/>
    </location>
</feature>
<evidence type="ECO:0000256" key="17">
    <source>
        <dbReference type="SAM" id="Phobius"/>
    </source>
</evidence>
<dbReference type="InterPro" id="IPR004358">
    <property type="entry name" value="Sig_transdc_His_kin-like_C"/>
</dbReference>
<comment type="catalytic activity">
    <reaction evidence="1">
        <text>ATP + protein L-histidine = ADP + protein N-phospho-L-histidine.</text>
        <dbReference type="EC" id="2.7.13.3"/>
    </reaction>
</comment>
<keyword evidence="11" id="KW-0067">ATP-binding</keyword>
<feature type="domain" description="HPt" evidence="20">
    <location>
        <begin position="677"/>
        <end position="773"/>
    </location>
</feature>
<evidence type="ECO:0000256" key="11">
    <source>
        <dbReference type="ARBA" id="ARBA00022840"/>
    </source>
</evidence>
<keyword evidence="6 16" id="KW-0597">Phosphoprotein</keyword>
<dbReference type="CDD" id="cd00082">
    <property type="entry name" value="HisKA"/>
    <property type="match status" value="1"/>
</dbReference>
<gene>
    <name evidence="21" type="ORF">OJ16_02225</name>
</gene>
<evidence type="ECO:0000313" key="21">
    <source>
        <dbReference type="EMBL" id="KII82023.1"/>
    </source>
</evidence>
<evidence type="ECO:0000256" key="4">
    <source>
        <dbReference type="ARBA" id="ARBA00022475"/>
    </source>
</evidence>
<dbReference type="InterPro" id="IPR003661">
    <property type="entry name" value="HisK_dim/P_dom"/>
</dbReference>
<evidence type="ECO:0000256" key="7">
    <source>
        <dbReference type="ARBA" id="ARBA00022679"/>
    </source>
</evidence>
<dbReference type="Pfam" id="PF02518">
    <property type="entry name" value="HATPase_c"/>
    <property type="match status" value="1"/>
</dbReference>
<dbReference type="SMART" id="SM00388">
    <property type="entry name" value="HisKA"/>
    <property type="match status" value="1"/>
</dbReference>
<evidence type="ECO:0000256" key="9">
    <source>
        <dbReference type="ARBA" id="ARBA00022777"/>
    </source>
</evidence>
<proteinExistence type="predicted"/>
<dbReference type="Proteomes" id="UP000031672">
    <property type="component" value="Unassembled WGS sequence"/>
</dbReference>
<keyword evidence="13" id="KW-0902">Two-component regulatory system</keyword>
<reference evidence="21 22" key="1">
    <citation type="submission" date="2014-11" db="EMBL/GenBank/DDBJ databases">
        <title>Draft Genome Sequence of Vibrio piscirenalis strains CECT 8603T and CECT 8604, two marine Gammaproteobacterium isolated from cultured gilthead sea bream (Sparus aurata).</title>
        <authorList>
            <person name="Arahal D.R."/>
            <person name="Rodrigo-Torres L."/>
            <person name="Lucena T."/>
            <person name="Pujalte M.J."/>
        </authorList>
    </citation>
    <scope>NUCLEOTIDE SEQUENCE [LARGE SCALE GENOMIC DNA]</scope>
    <source>
        <strain evidence="21 22">DCR 1-4-2</strain>
    </source>
</reference>
<dbReference type="Pfam" id="PF00512">
    <property type="entry name" value="HisKA"/>
    <property type="match status" value="1"/>
</dbReference>
<dbReference type="CDD" id="cd17546">
    <property type="entry name" value="REC_hyHK_CKI1_RcsC-like"/>
    <property type="match status" value="1"/>
</dbReference>
<dbReference type="InterPro" id="IPR008207">
    <property type="entry name" value="Sig_transdc_His_kin_Hpt_dom"/>
</dbReference>
<dbReference type="Pfam" id="PF01627">
    <property type="entry name" value="Hpt"/>
    <property type="match status" value="1"/>
</dbReference>
<dbReference type="Gene3D" id="3.40.50.2300">
    <property type="match status" value="1"/>
</dbReference>
<dbReference type="InterPro" id="IPR011006">
    <property type="entry name" value="CheY-like_superfamily"/>
</dbReference>
<comment type="caution">
    <text evidence="21">The sequence shown here is derived from an EMBL/GenBank/DDBJ whole genome shotgun (WGS) entry which is preliminary data.</text>
</comment>
<keyword evidence="4" id="KW-1003">Cell membrane</keyword>
<keyword evidence="8 17" id="KW-0812">Transmembrane</keyword>
<dbReference type="SMART" id="SM00448">
    <property type="entry name" value="REC"/>
    <property type="match status" value="1"/>
</dbReference>
<dbReference type="SUPFAM" id="SSF47226">
    <property type="entry name" value="Histidine-containing phosphotransfer domain, HPT domain"/>
    <property type="match status" value="1"/>
</dbReference>
<evidence type="ECO:0000256" key="14">
    <source>
        <dbReference type="ARBA" id="ARBA00023136"/>
    </source>
</evidence>
<feature type="modified residue" description="Phosphohistidine" evidence="15">
    <location>
        <position position="716"/>
    </location>
</feature>
<dbReference type="PANTHER" id="PTHR43047">
    <property type="entry name" value="TWO-COMPONENT HISTIDINE PROTEIN KINASE"/>
    <property type="match status" value="1"/>
</dbReference>
<evidence type="ECO:0000256" key="3">
    <source>
        <dbReference type="ARBA" id="ARBA00012438"/>
    </source>
</evidence>
<dbReference type="PROSITE" id="PS50109">
    <property type="entry name" value="HIS_KIN"/>
    <property type="match status" value="1"/>
</dbReference>
<keyword evidence="5" id="KW-0997">Cell inner membrane</keyword>
<evidence type="ECO:0000259" key="18">
    <source>
        <dbReference type="PROSITE" id="PS50109"/>
    </source>
</evidence>
<keyword evidence="14 17" id="KW-0472">Membrane</keyword>
<dbReference type="EC" id="2.7.13.3" evidence="3"/>
<dbReference type="InterPro" id="IPR001789">
    <property type="entry name" value="Sig_transdc_resp-reg_receiver"/>
</dbReference>
<evidence type="ECO:0000256" key="12">
    <source>
        <dbReference type="ARBA" id="ARBA00022989"/>
    </source>
</evidence>
<dbReference type="SUPFAM" id="SSF52172">
    <property type="entry name" value="CheY-like"/>
    <property type="match status" value="1"/>
</dbReference>
<dbReference type="InterPro" id="IPR036097">
    <property type="entry name" value="HisK_dim/P_sf"/>
</dbReference>
<protein>
    <recommendedName>
        <fullName evidence="3">histidine kinase</fullName>
        <ecNumber evidence="3">2.7.13.3</ecNumber>
    </recommendedName>
</protein>
<dbReference type="SMART" id="SM00387">
    <property type="entry name" value="HATPase_c"/>
    <property type="match status" value="1"/>
</dbReference>